<feature type="compositionally biased region" description="Basic and acidic residues" evidence="6">
    <location>
        <begin position="159"/>
        <end position="171"/>
    </location>
</feature>
<sequence length="556" mass="56917">MNGDDGTHGGHGEDGTPGEHGIMDDGTMQGDPIDGLCRNQTGYIGVRQRKWGMYAAEIRDGDKRRWLGSFPTGREAGMAYDAAAISQKGSKAKTNFQYHDFASIPRKDAKSEPKVRWDLLPKEIAERFPIPRDPNGNGARPEDFSDAAAGRRVGVPSGRPRERETGSDGKHGGKRSRSAAARYPGYPGMDEEAMARMMYFNPYGAMYGAGMEGEGMYDAAEYSAMALALQQQQYAQLMAMPGFDYGMASMAAAASNGAGGGSSKRRTRATTPEDAAEANADADGGSEGSEGAPARNGGAAMRGGGGAVANGGGSSSRSAAANMAALAASYSDFMSPQYQLAAAASMGGPYGAKGFPMLPGFSGRTPADGAKAGPRRSPVAAASPRDSPGRADAAPRRSKRHERTGNDATEGGQDANAYPGPAPDGFDPSAMGLSGYEAMAMYGGGLGMFPGYAAFAAAQAHAAAHAGSTGYQASTPGPTTGGTLLRPRAMHAKPDSLGTDGHAAAAAAAAAHMPYLSGMYHPAAYGYGMDPSSAGYDGAEQHGRRAGGGSGHGAQE</sequence>
<keyword evidence="4" id="KW-0804">Transcription</keyword>
<accession>A0A7R9YT17</accession>
<dbReference type="Pfam" id="PF00847">
    <property type="entry name" value="AP2"/>
    <property type="match status" value="1"/>
</dbReference>
<comment type="subcellular location">
    <subcellularLocation>
        <location evidence="1">Nucleus</location>
    </subcellularLocation>
</comment>
<feature type="domain" description="AP2/ERF" evidence="7">
    <location>
        <begin position="42"/>
        <end position="97"/>
    </location>
</feature>
<reference evidence="8" key="1">
    <citation type="submission" date="2021-01" db="EMBL/GenBank/DDBJ databases">
        <authorList>
            <person name="Corre E."/>
            <person name="Pelletier E."/>
            <person name="Niang G."/>
            <person name="Scheremetjew M."/>
            <person name="Finn R."/>
            <person name="Kale V."/>
            <person name="Holt S."/>
            <person name="Cochrane G."/>
            <person name="Meng A."/>
            <person name="Brown T."/>
            <person name="Cohen L."/>
        </authorList>
    </citation>
    <scope>NUCLEOTIDE SEQUENCE</scope>
    <source>
        <strain evidence="8">CCMP219</strain>
    </source>
</reference>
<evidence type="ECO:0000256" key="6">
    <source>
        <dbReference type="SAM" id="MobiDB-lite"/>
    </source>
</evidence>
<evidence type="ECO:0000259" key="7">
    <source>
        <dbReference type="PROSITE" id="PS51032"/>
    </source>
</evidence>
<organism evidence="8">
    <name type="scientific">Chlamydomonas euryale</name>
    <dbReference type="NCBI Taxonomy" id="1486919"/>
    <lineage>
        <taxon>Eukaryota</taxon>
        <taxon>Viridiplantae</taxon>
        <taxon>Chlorophyta</taxon>
        <taxon>core chlorophytes</taxon>
        <taxon>Chlorophyceae</taxon>
        <taxon>CS clade</taxon>
        <taxon>Chlamydomonadales</taxon>
        <taxon>Chlamydomonadaceae</taxon>
        <taxon>Chlamydomonas</taxon>
    </lineage>
</organism>
<dbReference type="GO" id="GO:0003700">
    <property type="term" value="F:DNA-binding transcription factor activity"/>
    <property type="evidence" value="ECO:0007669"/>
    <property type="project" value="InterPro"/>
</dbReference>
<keyword evidence="2" id="KW-0805">Transcription regulation</keyword>
<dbReference type="Gene3D" id="3.30.730.10">
    <property type="entry name" value="AP2/ERF domain"/>
    <property type="match status" value="1"/>
</dbReference>
<dbReference type="CDD" id="cd00018">
    <property type="entry name" value="AP2"/>
    <property type="match status" value="1"/>
</dbReference>
<evidence type="ECO:0000256" key="5">
    <source>
        <dbReference type="ARBA" id="ARBA00023242"/>
    </source>
</evidence>
<feature type="region of interest" description="Disordered" evidence="6">
    <location>
        <begin position="128"/>
        <end position="185"/>
    </location>
</feature>
<protein>
    <recommendedName>
        <fullName evidence="7">AP2/ERF domain-containing protein</fullName>
    </recommendedName>
</protein>
<dbReference type="PROSITE" id="PS51032">
    <property type="entry name" value="AP2_ERF"/>
    <property type="match status" value="1"/>
</dbReference>
<proteinExistence type="predicted"/>
<dbReference type="InterPro" id="IPR001471">
    <property type="entry name" value="AP2/ERF_dom"/>
</dbReference>
<dbReference type="PRINTS" id="PR00367">
    <property type="entry name" value="ETHRSPELEMNT"/>
</dbReference>
<keyword evidence="5" id="KW-0539">Nucleus</keyword>
<dbReference type="PANTHER" id="PTHR31677:SF196">
    <property type="entry name" value="ETHYLENE-RESPONSIVE TRANSCRIPTION FACTOR ERF109"/>
    <property type="match status" value="1"/>
</dbReference>
<evidence type="ECO:0000256" key="2">
    <source>
        <dbReference type="ARBA" id="ARBA00023015"/>
    </source>
</evidence>
<evidence type="ECO:0000256" key="4">
    <source>
        <dbReference type="ARBA" id="ARBA00023163"/>
    </source>
</evidence>
<dbReference type="GO" id="GO:0005634">
    <property type="term" value="C:nucleus"/>
    <property type="evidence" value="ECO:0007669"/>
    <property type="project" value="UniProtKB-SubCell"/>
</dbReference>
<dbReference type="GO" id="GO:0003677">
    <property type="term" value="F:DNA binding"/>
    <property type="evidence" value="ECO:0007669"/>
    <property type="project" value="UniProtKB-KW"/>
</dbReference>
<name>A0A7R9YT17_9CHLO</name>
<dbReference type="SMART" id="SM00380">
    <property type="entry name" value="AP2"/>
    <property type="match status" value="1"/>
</dbReference>
<feature type="compositionally biased region" description="Low complexity" evidence="6">
    <location>
        <begin position="147"/>
        <end position="158"/>
    </location>
</feature>
<feature type="region of interest" description="Disordered" evidence="6">
    <location>
        <begin position="535"/>
        <end position="556"/>
    </location>
</feature>
<dbReference type="InterPro" id="IPR036955">
    <property type="entry name" value="AP2/ERF_dom_sf"/>
</dbReference>
<dbReference type="InterPro" id="IPR016177">
    <property type="entry name" value="DNA-bd_dom_sf"/>
</dbReference>
<gene>
    <name evidence="8" type="ORF">CEUR00632_LOCUS3829</name>
</gene>
<feature type="compositionally biased region" description="Basic and acidic residues" evidence="6">
    <location>
        <begin position="1"/>
        <end position="14"/>
    </location>
</feature>
<dbReference type="AlphaFoldDB" id="A0A7R9YT17"/>
<keyword evidence="3" id="KW-0238">DNA-binding</keyword>
<dbReference type="PANTHER" id="PTHR31677">
    <property type="entry name" value="AP2 DOMAIN CLASS TRANSCRIPTION FACTOR"/>
    <property type="match status" value="1"/>
</dbReference>
<feature type="region of interest" description="Disordered" evidence="6">
    <location>
        <begin position="1"/>
        <end position="33"/>
    </location>
</feature>
<feature type="region of interest" description="Disordered" evidence="6">
    <location>
        <begin position="256"/>
        <end position="300"/>
    </location>
</feature>
<dbReference type="EMBL" id="HBEC01008351">
    <property type="protein sequence ID" value="CAD8283794.1"/>
    <property type="molecule type" value="Transcribed_RNA"/>
</dbReference>
<feature type="compositionally biased region" description="Low complexity" evidence="6">
    <location>
        <begin position="277"/>
        <end position="299"/>
    </location>
</feature>
<evidence type="ECO:0000256" key="3">
    <source>
        <dbReference type="ARBA" id="ARBA00023125"/>
    </source>
</evidence>
<feature type="compositionally biased region" description="Gly residues" evidence="6">
    <location>
        <begin position="546"/>
        <end position="556"/>
    </location>
</feature>
<feature type="region of interest" description="Disordered" evidence="6">
    <location>
        <begin position="362"/>
        <end position="426"/>
    </location>
</feature>
<evidence type="ECO:0000313" key="8">
    <source>
        <dbReference type="EMBL" id="CAD8283794.1"/>
    </source>
</evidence>
<evidence type="ECO:0000256" key="1">
    <source>
        <dbReference type="ARBA" id="ARBA00004123"/>
    </source>
</evidence>
<dbReference type="SUPFAM" id="SSF54171">
    <property type="entry name" value="DNA-binding domain"/>
    <property type="match status" value="1"/>
</dbReference>